<dbReference type="RefSeq" id="WP_191250811.1">
    <property type="nucleotide sequence ID" value="NZ_BNCI01000001.1"/>
</dbReference>
<dbReference type="EMBL" id="BNCI01000001">
    <property type="protein sequence ID" value="GHF18973.1"/>
    <property type="molecule type" value="Genomic_DNA"/>
</dbReference>
<comment type="caution">
    <text evidence="1">The sequence shown here is derived from an EMBL/GenBank/DDBJ whole genome shotgun (WGS) entry which is preliminary data.</text>
</comment>
<gene>
    <name evidence="1" type="ORF">GCM10017044_11910</name>
</gene>
<name>A0A919APV7_9PROT</name>
<evidence type="ECO:0000313" key="2">
    <source>
        <dbReference type="Proteomes" id="UP000630923"/>
    </source>
</evidence>
<reference evidence="1" key="1">
    <citation type="journal article" date="2014" name="Int. J. Syst. Evol. Microbiol.">
        <title>Complete genome sequence of Corynebacterium casei LMG S-19264T (=DSM 44701T), isolated from a smear-ripened cheese.</title>
        <authorList>
            <consortium name="US DOE Joint Genome Institute (JGI-PGF)"/>
            <person name="Walter F."/>
            <person name="Albersmeier A."/>
            <person name="Kalinowski J."/>
            <person name="Ruckert C."/>
        </authorList>
    </citation>
    <scope>NUCLEOTIDE SEQUENCE</scope>
    <source>
        <strain evidence="1">KCTC 42590</strain>
    </source>
</reference>
<keyword evidence="2" id="KW-1185">Reference proteome</keyword>
<protein>
    <submittedName>
        <fullName evidence="1">Uncharacterized protein</fullName>
    </submittedName>
</protein>
<dbReference type="AlphaFoldDB" id="A0A919APV7"/>
<dbReference type="Proteomes" id="UP000630923">
    <property type="component" value="Unassembled WGS sequence"/>
</dbReference>
<sequence>MKGLFGYLRQDQGMVDVYLYEDSKPITGFIAETTPELMFLKRVTDGPSFDGGSLVATDRVARVHKGGRSLESRRRLISEVQEPDWPGLDLRSWQSLSSVLKMSGEVVRVTLRDGDHLARFVGKILHFEEDIMELDAVGAYDDPDREQIFLKISDILQMDFGRKKDEDLYRYNLRALGPG</sequence>
<accession>A0A919APV7</accession>
<proteinExistence type="predicted"/>
<organism evidence="1 2">
    <name type="scientific">Kordiimonas sediminis</name>
    <dbReference type="NCBI Taxonomy" id="1735581"/>
    <lineage>
        <taxon>Bacteria</taxon>
        <taxon>Pseudomonadati</taxon>
        <taxon>Pseudomonadota</taxon>
        <taxon>Alphaproteobacteria</taxon>
        <taxon>Kordiimonadales</taxon>
        <taxon>Kordiimonadaceae</taxon>
        <taxon>Kordiimonas</taxon>
    </lineage>
</organism>
<reference evidence="1" key="2">
    <citation type="submission" date="2020-09" db="EMBL/GenBank/DDBJ databases">
        <authorList>
            <person name="Sun Q."/>
            <person name="Kim S."/>
        </authorList>
    </citation>
    <scope>NUCLEOTIDE SEQUENCE</scope>
    <source>
        <strain evidence="1">KCTC 42590</strain>
    </source>
</reference>
<evidence type="ECO:0000313" key="1">
    <source>
        <dbReference type="EMBL" id="GHF18973.1"/>
    </source>
</evidence>